<feature type="transmembrane region" description="Helical" evidence="8">
    <location>
        <begin position="264"/>
        <end position="287"/>
    </location>
</feature>
<dbReference type="EMBL" id="JAQLGM010000058">
    <property type="protein sequence ID" value="MDB2002086.1"/>
    <property type="molecule type" value="Genomic_DNA"/>
</dbReference>
<dbReference type="GeneID" id="57968766"/>
<evidence type="ECO:0000256" key="6">
    <source>
        <dbReference type="ARBA" id="ARBA00022989"/>
    </source>
</evidence>
<sequence length="411" mass="43909">MSEEVKTATFETEEGALKVKKLTPYEAAFMIIGVNIGSGILSLAYSARFGGWPILAMWLVIGGVLVTASMLYVAEVALRTKKILQLPGLAERYLGNTGSVLIFIGVCCNSLGCMVAYTTGSGAIIASFLGCSETAGGLIFSIPAIIVVFLGLKTTGVSQKVISTSMIILLAGLVIATFINKNTDVSRAMYANWSFALPLLNMAIFCHITQYAVPDIVRGLRHTPEMIPKVIISAKIVVTVFLCLVPLSVLAITGAENVTQVATIAWGNALGPVAAIVANLFALTAMLTSYWTHCSSMLNNVVDIFKFKDEDDRKTRTLAMLVVAGVPLALAFSGLVGFVDAISMAGAFGGIIMSVLPIFMLNKARKTGDNQPPWTCGWYAAKWVQGLIIIVFIFSTGYKLLSMFGMLPTGW</sequence>
<evidence type="ECO:0000256" key="1">
    <source>
        <dbReference type="ARBA" id="ARBA00004429"/>
    </source>
</evidence>
<dbReference type="Gene3D" id="1.20.1740.10">
    <property type="entry name" value="Amino acid/polyamine transporter I"/>
    <property type="match status" value="1"/>
</dbReference>
<evidence type="ECO:0000256" key="3">
    <source>
        <dbReference type="ARBA" id="ARBA00022475"/>
    </source>
</evidence>
<feature type="transmembrane region" description="Helical" evidence="8">
    <location>
        <begin position="123"/>
        <end position="149"/>
    </location>
</feature>
<evidence type="ECO:0000313" key="9">
    <source>
        <dbReference type="EMBL" id="MDB2002086.1"/>
    </source>
</evidence>
<dbReference type="GO" id="GO:0005886">
    <property type="term" value="C:plasma membrane"/>
    <property type="evidence" value="ECO:0007669"/>
    <property type="project" value="UniProtKB-SubCell"/>
</dbReference>
<evidence type="ECO:0000256" key="8">
    <source>
        <dbReference type="SAM" id="Phobius"/>
    </source>
</evidence>
<evidence type="ECO:0000256" key="7">
    <source>
        <dbReference type="ARBA" id="ARBA00023136"/>
    </source>
</evidence>
<feature type="transmembrane region" description="Helical" evidence="8">
    <location>
        <begin position="191"/>
        <end position="209"/>
    </location>
</feature>
<dbReference type="AlphaFoldDB" id="A0AAW6AYZ3"/>
<comment type="caution">
    <text evidence="9">The sequence shown here is derived from an EMBL/GenBank/DDBJ whole genome shotgun (WGS) entry which is preliminary data.</text>
</comment>
<proteinExistence type="predicted"/>
<feature type="transmembrane region" description="Helical" evidence="8">
    <location>
        <begin position="318"/>
        <end position="336"/>
    </location>
</feature>
<feature type="transmembrane region" description="Helical" evidence="8">
    <location>
        <begin position="52"/>
        <end position="73"/>
    </location>
</feature>
<keyword evidence="7 8" id="KW-0472">Membrane</keyword>
<keyword evidence="2" id="KW-0813">Transport</keyword>
<evidence type="ECO:0000256" key="5">
    <source>
        <dbReference type="ARBA" id="ARBA00022692"/>
    </source>
</evidence>
<organism evidence="9 10">
    <name type="scientific">Clostridium symbiosum</name>
    <name type="common">Bacteroides symbiosus</name>
    <dbReference type="NCBI Taxonomy" id="1512"/>
    <lineage>
        <taxon>Bacteria</taxon>
        <taxon>Bacillati</taxon>
        <taxon>Bacillota</taxon>
        <taxon>Clostridia</taxon>
        <taxon>Lachnospirales</taxon>
        <taxon>Lachnospiraceae</taxon>
        <taxon>Otoolea</taxon>
    </lineage>
</organism>
<dbReference type="Proteomes" id="UP001300871">
    <property type="component" value="Unassembled WGS sequence"/>
</dbReference>
<keyword evidence="4" id="KW-0997">Cell inner membrane</keyword>
<gene>
    <name evidence="9" type="ORF">PM006_17965</name>
</gene>
<evidence type="ECO:0000256" key="4">
    <source>
        <dbReference type="ARBA" id="ARBA00022519"/>
    </source>
</evidence>
<accession>A0AAW6AYZ3</accession>
<name>A0AAW6AYZ3_CLOSY</name>
<dbReference type="GO" id="GO:0003333">
    <property type="term" value="P:amino acid transmembrane transport"/>
    <property type="evidence" value="ECO:0007669"/>
    <property type="project" value="InterPro"/>
</dbReference>
<feature type="transmembrane region" description="Helical" evidence="8">
    <location>
        <begin position="342"/>
        <end position="362"/>
    </location>
</feature>
<keyword evidence="3" id="KW-1003">Cell membrane</keyword>
<feature type="transmembrane region" description="Helical" evidence="8">
    <location>
        <begin position="161"/>
        <end position="179"/>
    </location>
</feature>
<dbReference type="RefSeq" id="WP_009298865.1">
    <property type="nucleotide sequence ID" value="NZ_JANKAG010000024.1"/>
</dbReference>
<dbReference type="PANTHER" id="PTHR32195">
    <property type="entry name" value="OS07G0662800 PROTEIN"/>
    <property type="match status" value="1"/>
</dbReference>
<reference evidence="9" key="1">
    <citation type="submission" date="2023-01" db="EMBL/GenBank/DDBJ databases">
        <title>Human gut microbiome strain richness.</title>
        <authorList>
            <person name="Chen-Liaw A."/>
        </authorList>
    </citation>
    <scope>NUCLEOTIDE SEQUENCE</scope>
    <source>
        <strain evidence="9">B1_m1001713B170214d0_201011</strain>
    </source>
</reference>
<feature type="transmembrane region" description="Helical" evidence="8">
    <location>
        <begin position="93"/>
        <end position="117"/>
    </location>
</feature>
<dbReference type="PANTHER" id="PTHR32195:SF26">
    <property type="entry name" value="TRYPTOPHAN OR TYROSINE TRANSPORTER PROTEIN"/>
    <property type="match status" value="1"/>
</dbReference>
<evidence type="ECO:0000313" key="10">
    <source>
        <dbReference type="Proteomes" id="UP001300871"/>
    </source>
</evidence>
<dbReference type="InterPro" id="IPR018227">
    <property type="entry name" value="Amino_acid_transport_2"/>
</dbReference>
<dbReference type="Pfam" id="PF03222">
    <property type="entry name" value="Trp_Tyr_perm"/>
    <property type="match status" value="1"/>
</dbReference>
<feature type="transmembrane region" description="Helical" evidence="8">
    <location>
        <begin position="27"/>
        <end position="46"/>
    </location>
</feature>
<feature type="transmembrane region" description="Helical" evidence="8">
    <location>
        <begin position="383"/>
        <end position="401"/>
    </location>
</feature>
<evidence type="ECO:0000256" key="2">
    <source>
        <dbReference type="ARBA" id="ARBA00022448"/>
    </source>
</evidence>
<keyword evidence="5 8" id="KW-0812">Transmembrane</keyword>
<feature type="transmembrane region" description="Helical" evidence="8">
    <location>
        <begin position="230"/>
        <end position="252"/>
    </location>
</feature>
<comment type="subcellular location">
    <subcellularLocation>
        <location evidence="1">Cell inner membrane</location>
        <topology evidence="1">Multi-pass membrane protein</topology>
    </subcellularLocation>
</comment>
<protein>
    <submittedName>
        <fullName evidence="9">Aromatic amino acid transport family protein</fullName>
    </submittedName>
</protein>
<keyword evidence="6 8" id="KW-1133">Transmembrane helix</keyword>